<dbReference type="InterPro" id="IPR029063">
    <property type="entry name" value="SAM-dependent_MTases_sf"/>
</dbReference>
<accession>A0A813AXP2</accession>
<organism evidence="2 3">
    <name type="scientific">Symbiodinium necroappetens</name>
    <dbReference type="NCBI Taxonomy" id="1628268"/>
    <lineage>
        <taxon>Eukaryota</taxon>
        <taxon>Sar</taxon>
        <taxon>Alveolata</taxon>
        <taxon>Dinophyceae</taxon>
        <taxon>Suessiales</taxon>
        <taxon>Symbiodiniaceae</taxon>
        <taxon>Symbiodinium</taxon>
    </lineage>
</organism>
<evidence type="ECO:0000313" key="2">
    <source>
        <dbReference type="EMBL" id="CAE7879542.1"/>
    </source>
</evidence>
<dbReference type="Gene3D" id="3.40.50.150">
    <property type="entry name" value="Vaccinia Virus protein VP39"/>
    <property type="match status" value="1"/>
</dbReference>
<dbReference type="InterPro" id="IPR000241">
    <property type="entry name" value="RlmKL-like_Mtase"/>
</dbReference>
<dbReference type="SUPFAM" id="SSF53335">
    <property type="entry name" value="S-adenosyl-L-methionine-dependent methyltransferases"/>
    <property type="match status" value="1"/>
</dbReference>
<feature type="domain" description="Ribosomal RNA large subunit methyltransferase K/L-like methyltransferase" evidence="1">
    <location>
        <begin position="72"/>
        <end position="205"/>
    </location>
</feature>
<comment type="caution">
    <text evidence="2">The sequence shown here is derived from an EMBL/GenBank/DDBJ whole genome shotgun (WGS) entry which is preliminary data.</text>
</comment>
<name>A0A813AXP2_9DINO</name>
<dbReference type="AlphaFoldDB" id="A0A813AXP2"/>
<sequence>MAGAACGLPAGTIGPLLSKDDASLVVWLSVGQSVVCGAWVAVCLLSVGVTATLVTPTSRTTKAMDRGPFWGLHRAVAFALGTSAKLQEGELVLDPFAGRGALLAALARRWPCRYLGFELDPARVAEAEVNLQAAELQELAVVRRGDARQLPLPDDSVDVVVSDLPFGRKHGSVEANRSLYPAALREVARVLHPGGRGVVATGDESAEILDSALSGADLCRVDTLSFAFGGKSDDAGCKAVCFAKGSGDRDLFDWSLAEAEVCQLTSGSC</sequence>
<dbReference type="GO" id="GO:0030488">
    <property type="term" value="P:tRNA methylation"/>
    <property type="evidence" value="ECO:0007669"/>
    <property type="project" value="TreeGrafter"/>
</dbReference>
<dbReference type="EMBL" id="CAJNJA010063474">
    <property type="protein sequence ID" value="CAE7879542.1"/>
    <property type="molecule type" value="Genomic_DNA"/>
</dbReference>
<protein>
    <submittedName>
        <fullName evidence="2">THUMPD2 protein</fullName>
    </submittedName>
</protein>
<dbReference type="CDD" id="cd02440">
    <property type="entry name" value="AdoMet_MTases"/>
    <property type="match status" value="1"/>
</dbReference>
<keyword evidence="3" id="KW-1185">Reference proteome</keyword>
<dbReference type="PANTHER" id="PTHR14911">
    <property type="entry name" value="THUMP DOMAIN-CONTAINING"/>
    <property type="match status" value="1"/>
</dbReference>
<dbReference type="PANTHER" id="PTHR14911:SF13">
    <property type="entry name" value="TRNA (GUANINE(6)-N2)-METHYLTRANSFERASE THUMP3"/>
    <property type="match status" value="1"/>
</dbReference>
<dbReference type="Proteomes" id="UP000601435">
    <property type="component" value="Unassembled WGS sequence"/>
</dbReference>
<dbReference type="OrthoDB" id="47730at2759"/>
<dbReference type="Pfam" id="PF01170">
    <property type="entry name" value="UPF0020"/>
    <property type="match status" value="1"/>
</dbReference>
<gene>
    <name evidence="2" type="primary">THUMPD2</name>
    <name evidence="2" type="ORF">SNEC2469_LOCUS28820</name>
</gene>
<dbReference type="GO" id="GO:0016423">
    <property type="term" value="F:tRNA (guanine) methyltransferase activity"/>
    <property type="evidence" value="ECO:0007669"/>
    <property type="project" value="TreeGrafter"/>
</dbReference>
<evidence type="ECO:0000259" key="1">
    <source>
        <dbReference type="Pfam" id="PF01170"/>
    </source>
</evidence>
<reference evidence="2" key="1">
    <citation type="submission" date="2021-02" db="EMBL/GenBank/DDBJ databases">
        <authorList>
            <person name="Dougan E. K."/>
            <person name="Rhodes N."/>
            <person name="Thang M."/>
            <person name="Chan C."/>
        </authorList>
    </citation>
    <scope>NUCLEOTIDE SEQUENCE</scope>
</reference>
<evidence type="ECO:0000313" key="3">
    <source>
        <dbReference type="Proteomes" id="UP000601435"/>
    </source>
</evidence>
<proteinExistence type="predicted"/>
<dbReference type="GO" id="GO:0043527">
    <property type="term" value="C:tRNA methyltransferase complex"/>
    <property type="evidence" value="ECO:0007669"/>
    <property type="project" value="UniProtKB-ARBA"/>
</dbReference>